<feature type="compositionally biased region" description="Basic and acidic residues" evidence="1">
    <location>
        <begin position="250"/>
        <end position="260"/>
    </location>
</feature>
<dbReference type="SUPFAM" id="SSF52540">
    <property type="entry name" value="P-loop containing nucleoside triphosphate hydrolases"/>
    <property type="match status" value="2"/>
</dbReference>
<dbReference type="SMART" id="SM00382">
    <property type="entry name" value="AAA"/>
    <property type="match status" value="1"/>
</dbReference>
<feature type="region of interest" description="Disordered" evidence="1">
    <location>
        <begin position="250"/>
        <end position="285"/>
    </location>
</feature>
<proteinExistence type="predicted"/>
<protein>
    <submittedName>
        <fullName evidence="3">Multifunctional conjugation protein TraI</fullName>
        <ecNumber evidence="3">5.6.2.2</ecNumber>
    </submittedName>
</protein>
<feature type="region of interest" description="Disordered" evidence="1">
    <location>
        <begin position="483"/>
        <end position="506"/>
    </location>
</feature>
<gene>
    <name evidence="3" type="primary">traI</name>
    <name evidence="3" type="ORF">DLNHIDIE_00778</name>
</gene>
<evidence type="ECO:0000259" key="2">
    <source>
        <dbReference type="SMART" id="SM00382"/>
    </source>
</evidence>
<dbReference type="InterPro" id="IPR014059">
    <property type="entry name" value="TraI/TrwC_relax"/>
</dbReference>
<dbReference type="AlphaFoldDB" id="A0A543Q3K6"/>
<dbReference type="NCBIfam" id="TIGR02686">
    <property type="entry name" value="relax_trwC"/>
    <property type="match status" value="1"/>
</dbReference>
<evidence type="ECO:0000313" key="3">
    <source>
        <dbReference type="EMBL" id="TQN50917.1"/>
    </source>
</evidence>
<feature type="compositionally biased region" description="Basic and acidic residues" evidence="1">
    <location>
        <begin position="73"/>
        <end position="87"/>
    </location>
</feature>
<dbReference type="RefSeq" id="WP_142086801.1">
    <property type="nucleotide sequence ID" value="NZ_SZUV01000001.1"/>
</dbReference>
<dbReference type="Proteomes" id="UP000315403">
    <property type="component" value="Unassembled WGS sequence"/>
</dbReference>
<dbReference type="GO" id="GO:0003918">
    <property type="term" value="F:DNA topoisomerase type II (double strand cut, ATP-hydrolyzing) activity"/>
    <property type="evidence" value="ECO:0007669"/>
    <property type="project" value="UniProtKB-EC"/>
</dbReference>
<dbReference type="Gene3D" id="3.40.50.300">
    <property type="entry name" value="P-loop containing nucleotide triphosphate hydrolases"/>
    <property type="match status" value="2"/>
</dbReference>
<feature type="region of interest" description="Disordered" evidence="1">
    <location>
        <begin position="66"/>
        <end position="87"/>
    </location>
</feature>
<feature type="compositionally biased region" description="Basic and acidic residues" evidence="1">
    <location>
        <begin position="996"/>
        <end position="1011"/>
    </location>
</feature>
<dbReference type="SUPFAM" id="SSF55464">
    <property type="entry name" value="Origin of replication-binding domain, RBD-like"/>
    <property type="match status" value="1"/>
</dbReference>
<accession>A0A543Q3K6</accession>
<dbReference type="Pfam" id="PF13604">
    <property type="entry name" value="AAA_30"/>
    <property type="match status" value="1"/>
</dbReference>
<feature type="region of interest" description="Disordered" evidence="1">
    <location>
        <begin position="992"/>
        <end position="1044"/>
    </location>
</feature>
<comment type="caution">
    <text evidence="3">The sequence shown here is derived from an EMBL/GenBank/DDBJ whole genome shotgun (WGS) entry which is preliminary data.</text>
</comment>
<sequence length="1044" mass="116146">MIRFTHLSGNPSAVSNYTANERSQEKGIGYYSEKGGAPSQWLGSGAEKQGLSGRVDKDDLERALSGITTDGEDLSKRGNHEGKRRMGTDLTFSAPKSVSILAVRDDRIAAAHDKAVANAMRYVESDMAYARLGKGGCKTEYTGSITAAAFRHEDSRSVDGKVDPHLHTHVIVSNMTQRADGTWVSLRLDMGHGNVKQNILDEIYKSELARELKKAGYELEQTKDGFEIKGITREEIEAFSSRSREIADDLSKNGIDRKNATEAQRTAAQNTTRKGKTQLSKEDQRWEWRDRVRSEGIDADRLIAEAKNRPQLQQPDRDRQQIVREALKSGIRHVGERNTVFSQAELELEAMKSAMGEFDINDVRQTIKNKTGGLLDAGQTDRDGTGKIEQRYTTKTHLYREAEILQRAKDGQGKAIPIIQKHEPLQRNDEPVFINSEKEQQENENLRSRSNQSGFNDDKPLSELNMRSLQSRYLDADQARQNPGILSDHAQPDRPGDQGVRWPGESGNSRVAAIIKEREAKQGFSFSDGQRAGVNLALTSTDRHLGIVGAAGAGKTTSMSLIVEQYQKAGYEVIGVAPSAAAARELEAAGCHETVTLASALLKKEKDKPGKRLYVLDEAGMVSAKDFDDFYRKADSENARTLSVGDPLQLQSVEAGSAYKQLLDTGAIKSIKIDEIQRQKDPQLKEIAQAFADGNADRGVELAQPYMQQVTVSKDEDKTEKLADAASASYLSLSKDEREQTLLLVGTNKTRNAINEKVRAGLVEQGEVGKETIIVTALDKSDMTREASKKAKNYTNGMIVEFMDKEKWGDRGSRWEVMGKGDKDNQIILQSLDQEKTITVDPGKIRLSVYEKREMQLAQGDQVMFKKNDKDRDIINGSMGKIIDVDQNTGKARIQLRSGQMVSVSSKQMENLDYAYARTVHSSQGATVERAIVVGESGKVSTAQIAYVACSREKTGLQIITDDTEKLSKSWSKYSERQNAIKVTRHEITQTLPELQKSRKEAEKELHEPQPKKQQQQEIKPPQPISIPKKKKDKGKNKDMELEM</sequence>
<feature type="region of interest" description="Disordered" evidence="1">
    <location>
        <begin position="1"/>
        <end position="21"/>
    </location>
</feature>
<dbReference type="InterPro" id="IPR027417">
    <property type="entry name" value="P-loop_NTPase"/>
</dbReference>
<dbReference type="EMBL" id="SZUV01000001">
    <property type="protein sequence ID" value="TQN50917.1"/>
    <property type="molecule type" value="Genomic_DNA"/>
</dbReference>
<evidence type="ECO:0000313" key="4">
    <source>
        <dbReference type="Proteomes" id="UP000315403"/>
    </source>
</evidence>
<feature type="domain" description="AAA+ ATPase" evidence="2">
    <location>
        <begin position="541"/>
        <end position="797"/>
    </location>
</feature>
<keyword evidence="3" id="KW-0413">Isomerase</keyword>
<name>A0A543Q3K6_ACITH</name>
<feature type="compositionally biased region" description="Polar residues" evidence="1">
    <location>
        <begin position="261"/>
        <end position="272"/>
    </location>
</feature>
<dbReference type="InterPro" id="IPR003593">
    <property type="entry name" value="AAA+_ATPase"/>
</dbReference>
<organism evidence="3 4">
    <name type="scientific">Acidithiobacillus thiooxidans ATCC 19377</name>
    <dbReference type="NCBI Taxonomy" id="637390"/>
    <lineage>
        <taxon>Bacteria</taxon>
        <taxon>Pseudomonadati</taxon>
        <taxon>Pseudomonadota</taxon>
        <taxon>Acidithiobacillia</taxon>
        <taxon>Acidithiobacillales</taxon>
        <taxon>Acidithiobacillaceae</taxon>
        <taxon>Acidithiobacillus</taxon>
    </lineage>
</organism>
<feature type="compositionally biased region" description="Polar residues" evidence="1">
    <location>
        <begin position="7"/>
        <end position="21"/>
    </location>
</feature>
<dbReference type="Pfam" id="PF08751">
    <property type="entry name" value="TrwC"/>
    <property type="match status" value="1"/>
</dbReference>
<evidence type="ECO:0000256" key="1">
    <source>
        <dbReference type="SAM" id="MobiDB-lite"/>
    </source>
</evidence>
<dbReference type="CDD" id="cd18809">
    <property type="entry name" value="SF1_C_RecD"/>
    <property type="match status" value="1"/>
</dbReference>
<dbReference type="InterPro" id="IPR014862">
    <property type="entry name" value="TrwC"/>
</dbReference>
<reference evidence="3 4" key="1">
    <citation type="submission" date="2019-03" db="EMBL/GenBank/DDBJ databases">
        <title>New insights into Acidothiobacillus thiooxidans sulfur metabolism through coupled gene expression, solution geochemistry, microscopy and spectroscopy analyses.</title>
        <authorList>
            <person name="Camacho D."/>
            <person name="Frazao R."/>
            <person name="Fouillen A."/>
            <person name="Nanci A."/>
            <person name="Lang B.F."/>
            <person name="Apte S.C."/>
            <person name="Baron C."/>
            <person name="Warren L.A."/>
        </authorList>
    </citation>
    <scope>NUCLEOTIDE SEQUENCE [LARGE SCALE GENOMIC DNA]</scope>
    <source>
        <strain evidence="3 4">ATCC 19377</strain>
    </source>
</reference>
<feature type="region of interest" description="Disordered" evidence="1">
    <location>
        <begin position="439"/>
        <end position="461"/>
    </location>
</feature>
<dbReference type="NCBIfam" id="NF041492">
    <property type="entry name" value="MobF"/>
    <property type="match status" value="1"/>
</dbReference>
<dbReference type="EC" id="5.6.2.2" evidence="3"/>